<keyword evidence="2" id="KW-1185">Reference proteome</keyword>
<proteinExistence type="predicted"/>
<dbReference type="EMBL" id="MU273676">
    <property type="protein sequence ID" value="KAI0029443.1"/>
    <property type="molecule type" value="Genomic_DNA"/>
</dbReference>
<protein>
    <submittedName>
        <fullName evidence="1">Uncharacterized protein</fullName>
    </submittedName>
</protein>
<reference evidence="1" key="2">
    <citation type="journal article" date="2022" name="New Phytol.">
        <title>Evolutionary transition to the ectomycorrhizal habit in the genomes of a hyperdiverse lineage of mushroom-forming fungi.</title>
        <authorList>
            <person name="Looney B."/>
            <person name="Miyauchi S."/>
            <person name="Morin E."/>
            <person name="Drula E."/>
            <person name="Courty P.E."/>
            <person name="Kohler A."/>
            <person name="Kuo A."/>
            <person name="LaButti K."/>
            <person name="Pangilinan J."/>
            <person name="Lipzen A."/>
            <person name="Riley R."/>
            <person name="Andreopoulos W."/>
            <person name="He G."/>
            <person name="Johnson J."/>
            <person name="Nolan M."/>
            <person name="Tritt A."/>
            <person name="Barry K.W."/>
            <person name="Grigoriev I.V."/>
            <person name="Nagy L.G."/>
            <person name="Hibbett D."/>
            <person name="Henrissat B."/>
            <person name="Matheny P.B."/>
            <person name="Labbe J."/>
            <person name="Martin F.M."/>
        </authorList>
    </citation>
    <scope>NUCLEOTIDE SEQUENCE</scope>
    <source>
        <strain evidence="1">EC-137</strain>
    </source>
</reference>
<sequence>MTRILLTPQRPRRCKYDGTLFTYDNTTGIGTEAGFEAFVRLVLFSSTNASTFASAPELCRQDRQRDYPLTRVRTINSRQSTSRLQLYMATIVQSARLFFLGKIEDKRGAYSFRSYSYVRIPPDTTITCSEQALPNLSLVHSFDVRYSVFETGNMRDYLTRFAVTPNLNGRGDFE</sequence>
<accession>A0ACB8QCC2</accession>
<name>A0ACB8QCC2_9AGAM</name>
<reference evidence="1" key="1">
    <citation type="submission" date="2021-02" db="EMBL/GenBank/DDBJ databases">
        <authorList>
            <consortium name="DOE Joint Genome Institute"/>
            <person name="Ahrendt S."/>
            <person name="Looney B.P."/>
            <person name="Miyauchi S."/>
            <person name="Morin E."/>
            <person name="Drula E."/>
            <person name="Courty P.E."/>
            <person name="Chicoki N."/>
            <person name="Fauchery L."/>
            <person name="Kohler A."/>
            <person name="Kuo A."/>
            <person name="Labutti K."/>
            <person name="Pangilinan J."/>
            <person name="Lipzen A."/>
            <person name="Riley R."/>
            <person name="Andreopoulos W."/>
            <person name="He G."/>
            <person name="Johnson J."/>
            <person name="Barry K.W."/>
            <person name="Grigoriev I.V."/>
            <person name="Nagy L."/>
            <person name="Hibbett D."/>
            <person name="Henrissat B."/>
            <person name="Matheny P.B."/>
            <person name="Labbe J."/>
            <person name="Martin F."/>
        </authorList>
    </citation>
    <scope>NUCLEOTIDE SEQUENCE</scope>
    <source>
        <strain evidence="1">EC-137</strain>
    </source>
</reference>
<evidence type="ECO:0000313" key="2">
    <source>
        <dbReference type="Proteomes" id="UP000814128"/>
    </source>
</evidence>
<organism evidence="1 2">
    <name type="scientific">Vararia minispora EC-137</name>
    <dbReference type="NCBI Taxonomy" id="1314806"/>
    <lineage>
        <taxon>Eukaryota</taxon>
        <taxon>Fungi</taxon>
        <taxon>Dikarya</taxon>
        <taxon>Basidiomycota</taxon>
        <taxon>Agaricomycotina</taxon>
        <taxon>Agaricomycetes</taxon>
        <taxon>Russulales</taxon>
        <taxon>Lachnocladiaceae</taxon>
        <taxon>Vararia</taxon>
    </lineage>
</organism>
<gene>
    <name evidence="1" type="ORF">K488DRAFT_88737</name>
</gene>
<comment type="caution">
    <text evidence="1">The sequence shown here is derived from an EMBL/GenBank/DDBJ whole genome shotgun (WGS) entry which is preliminary data.</text>
</comment>
<dbReference type="Proteomes" id="UP000814128">
    <property type="component" value="Unassembled WGS sequence"/>
</dbReference>
<evidence type="ECO:0000313" key="1">
    <source>
        <dbReference type="EMBL" id="KAI0029443.1"/>
    </source>
</evidence>